<feature type="domain" description="SLH" evidence="1">
    <location>
        <begin position="148"/>
        <end position="204"/>
    </location>
</feature>
<feature type="domain" description="SLH" evidence="1">
    <location>
        <begin position="82"/>
        <end position="145"/>
    </location>
</feature>
<evidence type="ECO:0000259" key="1">
    <source>
        <dbReference type="PROSITE" id="PS51272"/>
    </source>
</evidence>
<dbReference type="PANTHER" id="PTHR43308">
    <property type="entry name" value="OUTER MEMBRANE PROTEIN ALPHA-RELATED"/>
    <property type="match status" value="1"/>
</dbReference>
<dbReference type="InterPro" id="IPR001119">
    <property type="entry name" value="SLH_dom"/>
</dbReference>
<accession>A0A1R0XL15</accession>
<proteinExistence type="predicted"/>
<protein>
    <recommendedName>
        <fullName evidence="1">SLH domain-containing protein</fullName>
    </recommendedName>
</protein>
<evidence type="ECO:0000313" key="2">
    <source>
        <dbReference type="EMBL" id="OMD35758.1"/>
    </source>
</evidence>
<dbReference type="OrthoDB" id="1723494at2"/>
<feature type="domain" description="SLH" evidence="1">
    <location>
        <begin position="23"/>
        <end position="81"/>
    </location>
</feature>
<reference evidence="2 3" key="1">
    <citation type="submission" date="2016-10" db="EMBL/GenBank/DDBJ databases">
        <title>Paenibacillus species isolates.</title>
        <authorList>
            <person name="Beno S.M."/>
        </authorList>
    </citation>
    <scope>NUCLEOTIDE SEQUENCE [LARGE SCALE GENOMIC DNA]</scope>
    <source>
        <strain evidence="2 3">FSL H7-0710</strain>
    </source>
</reference>
<dbReference type="Proteomes" id="UP000187439">
    <property type="component" value="Unassembled WGS sequence"/>
</dbReference>
<name>A0A1R0XL15_9BACL</name>
<dbReference type="EMBL" id="MPTC01000036">
    <property type="protein sequence ID" value="OMD35758.1"/>
    <property type="molecule type" value="Genomic_DNA"/>
</dbReference>
<organism evidence="2 3">
    <name type="scientific">Paenibacillus odorifer</name>
    <dbReference type="NCBI Taxonomy" id="189426"/>
    <lineage>
        <taxon>Bacteria</taxon>
        <taxon>Bacillati</taxon>
        <taxon>Bacillota</taxon>
        <taxon>Bacilli</taxon>
        <taxon>Bacillales</taxon>
        <taxon>Paenibacillaceae</taxon>
        <taxon>Paenibacillus</taxon>
    </lineage>
</organism>
<evidence type="ECO:0000313" key="3">
    <source>
        <dbReference type="Proteomes" id="UP000187439"/>
    </source>
</evidence>
<dbReference type="AlphaFoldDB" id="A0A1R0XL15"/>
<comment type="caution">
    <text evidence="2">The sequence shown here is derived from an EMBL/GenBank/DDBJ whole genome shotgun (WGS) entry which is preliminary data.</text>
</comment>
<dbReference type="PROSITE" id="PS51272">
    <property type="entry name" value="SLH"/>
    <property type="match status" value="3"/>
</dbReference>
<gene>
    <name evidence="2" type="ORF">BSK52_26370</name>
</gene>
<dbReference type="RefSeq" id="WP_076121220.1">
    <property type="nucleotide sequence ID" value="NZ_MPTC01000036.1"/>
</dbReference>
<dbReference type="Pfam" id="PF00395">
    <property type="entry name" value="SLH"/>
    <property type="match status" value="3"/>
</dbReference>
<sequence length="204" mass="22553">MNPSKTSLTVDLNHFSQYVVLSFQSSYRDVPESHWAYKTIQELSAKQIVKGQSEAMFNPSGSITRAEYAALLSRALFLTASRPTSFKDVVAGSWYEEAVNATFEAGIIQGVSEDRFDPDQQITREEMATMLVRAYAYRTGVKPEASTFHATNDSSKVSSWAVTYVQGALEAKLLSGHQDCNFLPQAMTTRAEAAQSISNLLAKF</sequence>
<dbReference type="InterPro" id="IPR051465">
    <property type="entry name" value="Cell_Envelope_Struct_Comp"/>
</dbReference>